<keyword evidence="6" id="KW-1185">Reference proteome</keyword>
<dbReference type="InterPro" id="IPR020841">
    <property type="entry name" value="PKS_Beta-ketoAc_synthase_dom"/>
</dbReference>
<dbReference type="PROSITE" id="PS52004">
    <property type="entry name" value="KS3_2"/>
    <property type="match status" value="1"/>
</dbReference>
<organism evidence="5 6">
    <name type="scientific">Actinocrispum wychmicini</name>
    <dbReference type="NCBI Taxonomy" id="1213861"/>
    <lineage>
        <taxon>Bacteria</taxon>
        <taxon>Bacillati</taxon>
        <taxon>Actinomycetota</taxon>
        <taxon>Actinomycetes</taxon>
        <taxon>Pseudonocardiales</taxon>
        <taxon>Pseudonocardiaceae</taxon>
        <taxon>Actinocrispum</taxon>
    </lineage>
</organism>
<dbReference type="InterPro" id="IPR000794">
    <property type="entry name" value="Beta-ketoacyl_synthase"/>
</dbReference>
<dbReference type="InterPro" id="IPR016039">
    <property type="entry name" value="Thiolase-like"/>
</dbReference>
<name>A0A4R2IK53_9PSEU</name>
<sequence>MSLREQNVAVAALADIAGCRGPMISVSTACAGAAHAIGEAYRMIQDGDSQVMLAGGFDALTSWLDVLGFSLLRALTTEHNDEPERGSRPFDARRSGFVVGEGAVMVILEDEASAAARGARVHGEIRGYGSTLNAYRITDAPPDGGGAIAAMRDAITESGLAPAEIDYIAAHGTGTPGNDVSETAAIKEVFGAHAANVLISSPKSMTGHLTSAAAGVNLLGALRDQVVPPTINLDHPDPRLDLDYVPQVARPGRVRATLVNSFAFGGTNACLVVT</sequence>
<dbReference type="Gene3D" id="3.40.47.10">
    <property type="match status" value="1"/>
</dbReference>
<dbReference type="Pfam" id="PF00109">
    <property type="entry name" value="ketoacyl-synt"/>
    <property type="match status" value="1"/>
</dbReference>
<keyword evidence="2 3" id="KW-0808">Transferase</keyword>
<evidence type="ECO:0000256" key="2">
    <source>
        <dbReference type="ARBA" id="ARBA00022679"/>
    </source>
</evidence>
<dbReference type="PANTHER" id="PTHR11712">
    <property type="entry name" value="POLYKETIDE SYNTHASE-RELATED"/>
    <property type="match status" value="1"/>
</dbReference>
<proteinExistence type="inferred from homology"/>
<dbReference type="Proteomes" id="UP000295680">
    <property type="component" value="Unassembled WGS sequence"/>
</dbReference>
<dbReference type="SUPFAM" id="SSF53901">
    <property type="entry name" value="Thiolase-like"/>
    <property type="match status" value="2"/>
</dbReference>
<dbReference type="PANTHER" id="PTHR11712:SF336">
    <property type="entry name" value="3-OXOACYL-[ACYL-CARRIER-PROTEIN] SYNTHASE, MITOCHONDRIAL"/>
    <property type="match status" value="1"/>
</dbReference>
<dbReference type="CDD" id="cd00834">
    <property type="entry name" value="KAS_I_II"/>
    <property type="match status" value="1"/>
</dbReference>
<dbReference type="SMART" id="SM00825">
    <property type="entry name" value="PKS_KS"/>
    <property type="match status" value="1"/>
</dbReference>
<evidence type="ECO:0000256" key="3">
    <source>
        <dbReference type="RuleBase" id="RU003694"/>
    </source>
</evidence>
<comment type="caution">
    <text evidence="5">The sequence shown here is derived from an EMBL/GenBank/DDBJ whole genome shotgun (WGS) entry which is preliminary data.</text>
</comment>
<evidence type="ECO:0000313" key="5">
    <source>
        <dbReference type="EMBL" id="TCO44802.1"/>
    </source>
</evidence>
<dbReference type="InterPro" id="IPR014031">
    <property type="entry name" value="Ketoacyl_synth_C"/>
</dbReference>
<dbReference type="RefSeq" id="WP_207926977.1">
    <property type="nucleotide sequence ID" value="NZ_SLWS01000022.1"/>
</dbReference>
<comment type="similarity">
    <text evidence="1 3">Belongs to the thiolase-like superfamily. Beta-ketoacyl-ACP synthases family.</text>
</comment>
<evidence type="ECO:0000259" key="4">
    <source>
        <dbReference type="PROSITE" id="PS52004"/>
    </source>
</evidence>
<dbReference type="GO" id="GO:0004315">
    <property type="term" value="F:3-oxoacyl-[acyl-carrier-protein] synthase activity"/>
    <property type="evidence" value="ECO:0007669"/>
    <property type="project" value="TreeGrafter"/>
</dbReference>
<dbReference type="GO" id="GO:0005829">
    <property type="term" value="C:cytosol"/>
    <property type="evidence" value="ECO:0007669"/>
    <property type="project" value="TreeGrafter"/>
</dbReference>
<reference evidence="5 6" key="1">
    <citation type="submission" date="2019-03" db="EMBL/GenBank/DDBJ databases">
        <title>Genomic Encyclopedia of Type Strains, Phase IV (KMG-IV): sequencing the most valuable type-strain genomes for metagenomic binning, comparative biology and taxonomic classification.</title>
        <authorList>
            <person name="Goeker M."/>
        </authorList>
    </citation>
    <scope>NUCLEOTIDE SEQUENCE [LARGE SCALE GENOMIC DNA]</scope>
    <source>
        <strain evidence="5 6">DSM 45934</strain>
    </source>
</reference>
<dbReference type="EMBL" id="SLWS01000022">
    <property type="protein sequence ID" value="TCO44802.1"/>
    <property type="molecule type" value="Genomic_DNA"/>
</dbReference>
<dbReference type="AlphaFoldDB" id="A0A4R2IK53"/>
<accession>A0A4R2IK53</accession>
<dbReference type="GO" id="GO:0006633">
    <property type="term" value="P:fatty acid biosynthetic process"/>
    <property type="evidence" value="ECO:0007669"/>
    <property type="project" value="TreeGrafter"/>
</dbReference>
<evidence type="ECO:0000256" key="1">
    <source>
        <dbReference type="ARBA" id="ARBA00008467"/>
    </source>
</evidence>
<evidence type="ECO:0000313" key="6">
    <source>
        <dbReference type="Proteomes" id="UP000295680"/>
    </source>
</evidence>
<gene>
    <name evidence="5" type="ORF">EV192_12259</name>
</gene>
<dbReference type="Pfam" id="PF02801">
    <property type="entry name" value="Ketoacyl-synt_C"/>
    <property type="match status" value="1"/>
</dbReference>
<dbReference type="InterPro" id="IPR014030">
    <property type="entry name" value="Ketoacyl_synth_N"/>
</dbReference>
<protein>
    <submittedName>
        <fullName evidence="5">Beta-ketoacyl synthase-like protein</fullName>
    </submittedName>
</protein>
<feature type="domain" description="Ketosynthase family 3 (KS3)" evidence="4">
    <location>
        <begin position="1"/>
        <end position="274"/>
    </location>
</feature>